<dbReference type="GO" id="GO:0016709">
    <property type="term" value="F:oxidoreductase activity, acting on paired donors, with incorporation or reduction of molecular oxygen, NAD(P)H as one donor, and incorporation of one atom of oxygen"/>
    <property type="evidence" value="ECO:0007669"/>
    <property type="project" value="UniProtKB-ARBA"/>
</dbReference>
<dbReference type="PRINTS" id="PR00420">
    <property type="entry name" value="RNGMNOXGNASE"/>
</dbReference>
<proteinExistence type="predicted"/>
<feature type="region of interest" description="Disordered" evidence="4">
    <location>
        <begin position="308"/>
        <end position="327"/>
    </location>
</feature>
<dbReference type="GO" id="GO:0071949">
    <property type="term" value="F:FAD binding"/>
    <property type="evidence" value="ECO:0007669"/>
    <property type="project" value="InterPro"/>
</dbReference>
<organism evidence="7 8">
    <name type="scientific">Mycobacterium attenuatum</name>
    <dbReference type="NCBI Taxonomy" id="2341086"/>
    <lineage>
        <taxon>Bacteria</taxon>
        <taxon>Bacillati</taxon>
        <taxon>Actinomycetota</taxon>
        <taxon>Actinomycetes</taxon>
        <taxon>Mycobacteriales</taxon>
        <taxon>Mycobacteriaceae</taxon>
        <taxon>Mycobacterium</taxon>
    </lineage>
</organism>
<dbReference type="PANTHER" id="PTHR43004">
    <property type="entry name" value="TRK SYSTEM POTASSIUM UPTAKE PROTEIN"/>
    <property type="match status" value="1"/>
</dbReference>
<dbReference type="Gene3D" id="3.30.9.10">
    <property type="entry name" value="D-Amino Acid Oxidase, subunit A, domain 2"/>
    <property type="match status" value="1"/>
</dbReference>
<feature type="compositionally biased region" description="Low complexity" evidence="4">
    <location>
        <begin position="357"/>
        <end position="369"/>
    </location>
</feature>
<protein>
    <submittedName>
        <fullName evidence="7">Aklavinone 12-hydroxylase RdmE</fullName>
        <ecNumber evidence="7">1.14.13.180</ecNumber>
    </submittedName>
</protein>
<feature type="region of interest" description="Disordered" evidence="4">
    <location>
        <begin position="343"/>
        <end position="388"/>
    </location>
</feature>
<keyword evidence="2" id="KW-0285">Flavoprotein</keyword>
<keyword evidence="5" id="KW-0472">Membrane</keyword>
<keyword evidence="5" id="KW-0812">Transmembrane</keyword>
<reference evidence="7 8" key="1">
    <citation type="submission" date="2018-09" db="EMBL/GenBank/DDBJ databases">
        <authorList>
            <person name="Tagini F."/>
        </authorList>
    </citation>
    <scope>NUCLEOTIDE SEQUENCE [LARGE SCALE GENOMIC DNA]</scope>
    <source>
        <strain evidence="7 8">MK136</strain>
    </source>
</reference>
<dbReference type="InterPro" id="IPR002938">
    <property type="entry name" value="FAD-bd"/>
</dbReference>
<evidence type="ECO:0000313" key="7">
    <source>
        <dbReference type="EMBL" id="VBA40193.1"/>
    </source>
</evidence>
<dbReference type="AlphaFoldDB" id="A0A498Q677"/>
<evidence type="ECO:0000313" key="8">
    <source>
        <dbReference type="Proteomes" id="UP000273307"/>
    </source>
</evidence>
<keyword evidence="7" id="KW-0560">Oxidoreductase</keyword>
<dbReference type="InterPro" id="IPR036188">
    <property type="entry name" value="FAD/NAD-bd_sf"/>
</dbReference>
<evidence type="ECO:0000256" key="4">
    <source>
        <dbReference type="SAM" id="MobiDB-lite"/>
    </source>
</evidence>
<dbReference type="Proteomes" id="UP000273307">
    <property type="component" value="Unassembled WGS sequence"/>
</dbReference>
<keyword evidence="8" id="KW-1185">Reference proteome</keyword>
<dbReference type="EC" id="1.14.13.180" evidence="7"/>
<evidence type="ECO:0000256" key="5">
    <source>
        <dbReference type="SAM" id="Phobius"/>
    </source>
</evidence>
<feature type="domain" description="FAD-binding" evidence="6">
    <location>
        <begin position="6"/>
        <end position="286"/>
    </location>
</feature>
<dbReference type="Gene3D" id="3.50.50.60">
    <property type="entry name" value="FAD/NAD(P)-binding domain"/>
    <property type="match status" value="1"/>
</dbReference>
<dbReference type="InterPro" id="IPR050641">
    <property type="entry name" value="RIFMO-like"/>
</dbReference>
<dbReference type="PANTHER" id="PTHR43004:SF19">
    <property type="entry name" value="BINDING MONOOXYGENASE, PUTATIVE (JCVI)-RELATED"/>
    <property type="match status" value="1"/>
</dbReference>
<evidence type="ECO:0000256" key="3">
    <source>
        <dbReference type="ARBA" id="ARBA00022827"/>
    </source>
</evidence>
<evidence type="ECO:0000256" key="2">
    <source>
        <dbReference type="ARBA" id="ARBA00022630"/>
    </source>
</evidence>
<name>A0A498Q677_9MYCO</name>
<evidence type="ECO:0000256" key="1">
    <source>
        <dbReference type="ARBA" id="ARBA00001974"/>
    </source>
</evidence>
<gene>
    <name evidence="7" type="primary">rdmE</name>
    <name evidence="7" type="ORF">LAUMK136_03370</name>
</gene>
<feature type="compositionally biased region" description="Polar residues" evidence="4">
    <location>
        <begin position="314"/>
        <end position="325"/>
    </location>
</feature>
<comment type="cofactor">
    <cofactor evidence="1">
        <name>FAD</name>
        <dbReference type="ChEBI" id="CHEBI:57692"/>
    </cofactor>
</comment>
<dbReference type="EMBL" id="UPHP01000086">
    <property type="protein sequence ID" value="VBA40193.1"/>
    <property type="molecule type" value="Genomic_DNA"/>
</dbReference>
<evidence type="ECO:0000259" key="6">
    <source>
        <dbReference type="Pfam" id="PF01494"/>
    </source>
</evidence>
<dbReference type="Pfam" id="PF01494">
    <property type="entry name" value="FAD_binding_3"/>
    <property type="match status" value="1"/>
</dbReference>
<keyword evidence="5" id="KW-1133">Transmembrane helix</keyword>
<keyword evidence="3" id="KW-0274">FAD</keyword>
<accession>A0A498Q677</accession>
<sequence>MSDTHVPVLIVGAGVGGLAASALLAQHGIRSLLVDKRHETFTYPKARNLSFRSLEILRGLGVGDQTRAVAEHVSTMLAKPTLNSAEERPAIDMDAIFAGLDTLSPEPVAQYCPQSKSEPILLGAARARGSEVRYGTELVSFDMDEAGVTARIADRTSGERQTVRADYLIAADGVHSPVRTALSVTTSGYGALPSYVVFIYFRASWRHVVSHLSDGDAVQVTNPEAPGIFLTVADDLGMFITTYFPAKDDTVQRFTPQRCRNLLAAAIGERLDVQIIEVASWQLTNRWPTNSAVVVHFWSVIRRTRCRRSRPGEPTSQSRAHTTWPGSWLPSCREPPVRGCWPPITPSVTRSADSRRASPSPARPSPCSSWTPTDPGCPPAKSARCSSC</sequence>
<feature type="transmembrane region" description="Helical" evidence="5">
    <location>
        <begin position="6"/>
        <end position="25"/>
    </location>
</feature>
<dbReference type="SUPFAM" id="SSF51905">
    <property type="entry name" value="FAD/NAD(P)-binding domain"/>
    <property type="match status" value="1"/>
</dbReference>